<dbReference type="AlphaFoldDB" id="A0A834IFB8"/>
<protein>
    <submittedName>
        <fullName evidence="1">Uncharacterized protein</fullName>
    </submittedName>
</protein>
<comment type="caution">
    <text evidence="1">The sequence shown here is derived from an EMBL/GenBank/DDBJ whole genome shotgun (WGS) entry which is preliminary data.</text>
</comment>
<reference evidence="1" key="1">
    <citation type="submission" date="2020-08" db="EMBL/GenBank/DDBJ databases">
        <title>Genome sequencing and assembly of the red palm weevil Rhynchophorus ferrugineus.</title>
        <authorList>
            <person name="Dias G.B."/>
            <person name="Bergman C.M."/>
            <person name="Manee M."/>
        </authorList>
    </citation>
    <scope>NUCLEOTIDE SEQUENCE</scope>
    <source>
        <strain evidence="1">AA-2017</strain>
        <tissue evidence="1">Whole larva</tissue>
    </source>
</reference>
<evidence type="ECO:0000313" key="1">
    <source>
        <dbReference type="EMBL" id="KAF7279699.1"/>
    </source>
</evidence>
<name>A0A834IFB8_RHYFE</name>
<dbReference type="Proteomes" id="UP000625711">
    <property type="component" value="Unassembled WGS sequence"/>
</dbReference>
<keyword evidence="2" id="KW-1185">Reference proteome</keyword>
<dbReference type="EMBL" id="JAACXV010000346">
    <property type="protein sequence ID" value="KAF7279699.1"/>
    <property type="molecule type" value="Genomic_DNA"/>
</dbReference>
<gene>
    <name evidence="1" type="ORF">GWI33_006859</name>
</gene>
<evidence type="ECO:0000313" key="2">
    <source>
        <dbReference type="Proteomes" id="UP000625711"/>
    </source>
</evidence>
<proteinExistence type="predicted"/>
<sequence length="138" mass="15444">MRMWLMAGEKSNVDRDLSPATVGGNTRIYIESALVSDGEVKVKFSPSGPWLLLTRSVTSPRSSIFELVDDPRYSFATTRHAVAGLHVYSSTCLLPTTAEVCSSIAMAISLEPCYFLQYRQLLVTELNMLLIISFLKWY</sequence>
<organism evidence="1 2">
    <name type="scientific">Rhynchophorus ferrugineus</name>
    <name type="common">Red palm weevil</name>
    <name type="synonym">Curculio ferrugineus</name>
    <dbReference type="NCBI Taxonomy" id="354439"/>
    <lineage>
        <taxon>Eukaryota</taxon>
        <taxon>Metazoa</taxon>
        <taxon>Ecdysozoa</taxon>
        <taxon>Arthropoda</taxon>
        <taxon>Hexapoda</taxon>
        <taxon>Insecta</taxon>
        <taxon>Pterygota</taxon>
        <taxon>Neoptera</taxon>
        <taxon>Endopterygota</taxon>
        <taxon>Coleoptera</taxon>
        <taxon>Polyphaga</taxon>
        <taxon>Cucujiformia</taxon>
        <taxon>Curculionidae</taxon>
        <taxon>Dryophthorinae</taxon>
        <taxon>Rhynchophorus</taxon>
    </lineage>
</organism>
<accession>A0A834IFB8</accession>